<gene>
    <name evidence="2" type="ORF">SAMN05660964_01982</name>
</gene>
<dbReference type="EMBL" id="FNQP01000010">
    <property type="protein sequence ID" value="SEA60946.1"/>
    <property type="molecule type" value="Genomic_DNA"/>
</dbReference>
<feature type="transmembrane region" description="Helical" evidence="1">
    <location>
        <begin position="35"/>
        <end position="59"/>
    </location>
</feature>
<evidence type="ECO:0000313" key="3">
    <source>
        <dbReference type="Proteomes" id="UP000199397"/>
    </source>
</evidence>
<keyword evidence="1" id="KW-1133">Transmembrane helix</keyword>
<feature type="transmembrane region" description="Helical" evidence="1">
    <location>
        <begin position="7"/>
        <end position="29"/>
    </location>
</feature>
<dbReference type="AlphaFoldDB" id="A0A1H4CKH7"/>
<dbReference type="Proteomes" id="UP000199397">
    <property type="component" value="Unassembled WGS sequence"/>
</dbReference>
<keyword evidence="1" id="KW-0812">Transmembrane</keyword>
<dbReference type="OrthoDB" id="5625942at2"/>
<evidence type="ECO:0000256" key="1">
    <source>
        <dbReference type="SAM" id="Phobius"/>
    </source>
</evidence>
<organism evidence="2 3">
    <name type="scientific">Thiothrix caldifontis</name>
    <dbReference type="NCBI Taxonomy" id="525918"/>
    <lineage>
        <taxon>Bacteria</taxon>
        <taxon>Pseudomonadati</taxon>
        <taxon>Pseudomonadota</taxon>
        <taxon>Gammaproteobacteria</taxon>
        <taxon>Thiotrichales</taxon>
        <taxon>Thiotrichaceae</taxon>
        <taxon>Thiothrix</taxon>
    </lineage>
</organism>
<reference evidence="2 3" key="1">
    <citation type="submission" date="2016-10" db="EMBL/GenBank/DDBJ databases">
        <authorList>
            <person name="de Groot N.N."/>
        </authorList>
    </citation>
    <scope>NUCLEOTIDE SEQUENCE [LARGE SCALE GENOMIC DNA]</scope>
    <source>
        <strain evidence="2 3">DSM 21228</strain>
    </source>
</reference>
<dbReference type="RefSeq" id="WP_093068103.1">
    <property type="nucleotide sequence ID" value="NZ_FNQP01000010.1"/>
</dbReference>
<keyword evidence="3" id="KW-1185">Reference proteome</keyword>
<sequence>MDRLGRYSLIIGLVITVVGLIFGFGFMFVDSDELAKIFLLAVPLGFLITFAGLSTIVIFSPRENDKQ</sequence>
<evidence type="ECO:0000313" key="2">
    <source>
        <dbReference type="EMBL" id="SEA60946.1"/>
    </source>
</evidence>
<accession>A0A1H4CKH7</accession>
<name>A0A1H4CKH7_9GAMM</name>
<keyword evidence="1" id="KW-0472">Membrane</keyword>
<protein>
    <submittedName>
        <fullName evidence="2">Uncharacterized protein</fullName>
    </submittedName>
</protein>
<proteinExistence type="predicted"/>